<dbReference type="Proteomes" id="UP000007306">
    <property type="component" value="Chromosome 6"/>
</dbReference>
<protein>
    <submittedName>
        <fullName evidence="2">Uncharacterized protein</fullName>
    </submittedName>
</protein>
<evidence type="ECO:0000256" key="1">
    <source>
        <dbReference type="SAM" id="MobiDB-lite"/>
    </source>
</evidence>
<dbReference type="AlphaFoldDB" id="I1Q0V3"/>
<accession>I1Q0V3</accession>
<dbReference type="EnsemblPlants" id="ORGLA06G0076600.1">
    <property type="protein sequence ID" value="ORGLA06G0076600.1"/>
    <property type="gene ID" value="ORGLA06G0076600"/>
</dbReference>
<keyword evidence="3" id="KW-1185">Reference proteome</keyword>
<name>I1Q0V3_ORYGL</name>
<reference evidence="2 3" key="2">
    <citation type="submission" date="2018-04" db="EMBL/GenBank/DDBJ databases">
        <title>OglaRS2 (Oryza glaberrima Reference Sequence Version 2).</title>
        <authorList>
            <person name="Zhang J."/>
            <person name="Kudrna D."/>
            <person name="Lee S."/>
            <person name="Talag J."/>
            <person name="Rajasekar S."/>
            <person name="Wing R.A."/>
        </authorList>
    </citation>
    <scope>NUCLEOTIDE SEQUENCE [LARGE SCALE GENOMIC DNA]</scope>
    <source>
        <strain evidence="2 3">cv. IRGC 96717</strain>
    </source>
</reference>
<evidence type="ECO:0000313" key="3">
    <source>
        <dbReference type="Proteomes" id="UP000007306"/>
    </source>
</evidence>
<feature type="region of interest" description="Disordered" evidence="1">
    <location>
        <begin position="59"/>
        <end position="97"/>
    </location>
</feature>
<dbReference type="HOGENOM" id="CLU_2350215_0_0_1"/>
<evidence type="ECO:0000313" key="2">
    <source>
        <dbReference type="EnsemblPlants" id="ORGLA06G0076600.1"/>
    </source>
</evidence>
<reference evidence="2" key="1">
    <citation type="submission" date="2015-06" db="UniProtKB">
        <authorList>
            <consortium name="EnsemblPlants"/>
        </authorList>
    </citation>
    <scope>IDENTIFICATION</scope>
</reference>
<proteinExistence type="predicted"/>
<organism evidence="2 3">
    <name type="scientific">Oryza glaberrima</name>
    <name type="common">African rice</name>
    <dbReference type="NCBI Taxonomy" id="4538"/>
    <lineage>
        <taxon>Eukaryota</taxon>
        <taxon>Viridiplantae</taxon>
        <taxon>Streptophyta</taxon>
        <taxon>Embryophyta</taxon>
        <taxon>Tracheophyta</taxon>
        <taxon>Spermatophyta</taxon>
        <taxon>Magnoliopsida</taxon>
        <taxon>Liliopsida</taxon>
        <taxon>Poales</taxon>
        <taxon>Poaceae</taxon>
        <taxon>BOP clade</taxon>
        <taxon>Oryzoideae</taxon>
        <taxon>Oryzeae</taxon>
        <taxon>Oryzinae</taxon>
        <taxon>Oryza</taxon>
    </lineage>
</organism>
<dbReference type="Gramene" id="ORGLA06G0076600.1">
    <property type="protein sequence ID" value="ORGLA06G0076600.1"/>
    <property type="gene ID" value="ORGLA06G0076600"/>
</dbReference>
<sequence>MGMHSPARNSPLSYLLRCLARKPNKGLKEIKVMFKSSEDEDENEVFHVKRSAETNEGIKLSSLSDIDQEVAAGKGEESGVGPGDTADGDVAHGCRPT</sequence>